<dbReference type="Gene3D" id="3.10.490.10">
    <property type="entry name" value="Gamma-glutamyl cyclotransferase-like"/>
    <property type="match status" value="1"/>
</dbReference>
<dbReference type="Pfam" id="PF06094">
    <property type="entry name" value="GGACT"/>
    <property type="match status" value="2"/>
</dbReference>
<keyword evidence="3" id="KW-1185">Reference proteome</keyword>
<evidence type="ECO:0000259" key="1">
    <source>
        <dbReference type="Pfam" id="PF06094"/>
    </source>
</evidence>
<dbReference type="Proteomes" id="UP000663088">
    <property type="component" value="Chromosome"/>
</dbReference>
<dbReference type="SUPFAM" id="SSF110857">
    <property type="entry name" value="Gamma-glutamyl cyclotransferase-like"/>
    <property type="match status" value="1"/>
</dbReference>
<evidence type="ECO:0000313" key="2">
    <source>
        <dbReference type="EMBL" id="QSR87658.1"/>
    </source>
</evidence>
<accession>A0ABX7PY71</accession>
<reference evidence="2 3" key="1">
    <citation type="submission" date="2020-12" db="EMBL/GenBank/DDBJ databases">
        <authorList>
            <person name="Awala S.I."/>
            <person name="Gwak J.-H."/>
            <person name="Kim S.-J."/>
            <person name="Rhee S.-K."/>
        </authorList>
    </citation>
    <scope>NUCLEOTIDE SEQUENCE [LARGE SCALE GENOMIC DNA]</scope>
    <source>
        <strain evidence="2 3">IT5</strain>
    </source>
</reference>
<evidence type="ECO:0000313" key="3">
    <source>
        <dbReference type="Proteomes" id="UP000663088"/>
    </source>
</evidence>
<organism evidence="2 3">
    <name type="scientific">Candidatus Methylacidiphilum infernorum</name>
    <dbReference type="NCBI Taxonomy" id="511746"/>
    <lineage>
        <taxon>Bacteria</taxon>
        <taxon>Pseudomonadati</taxon>
        <taxon>Verrucomicrobiota</taxon>
        <taxon>Methylacidiphilae</taxon>
        <taxon>Methylacidiphilales</taxon>
        <taxon>Methylacidiphilaceae</taxon>
        <taxon>Methylacidiphilum (ex Ratnadevi et al. 2023)</taxon>
    </lineage>
</organism>
<dbReference type="RefSeq" id="WP_206848111.1">
    <property type="nucleotide sequence ID" value="NZ_CP065956.1"/>
</dbReference>
<sequence length="193" mass="21814">MERQTTARAGEAGMGKAATKTFFKLFAYGSLKRGFPAHDRFCRGVVDVREAFVWGRLYLHASGYPLLHVPPRSILAESRADPLEDEALFLGLSQKFGEQSSPKGFLGEDSPPGFWSCVYGELMSFDGLRHRLRLMDDYEGIWPAKGALYRRVIVPVFAQGKRELAWVYVGAGEAWENLLWIKEGRWPVEKQKG</sequence>
<name>A0ABX7PY71_9BACT</name>
<dbReference type="InterPro" id="IPR009288">
    <property type="entry name" value="AIG2-like_dom"/>
</dbReference>
<dbReference type="InterPro" id="IPR013024">
    <property type="entry name" value="GGCT-like"/>
</dbReference>
<feature type="domain" description="Gamma-glutamylcyclotransferase AIG2-like" evidence="1">
    <location>
        <begin position="25"/>
        <end position="68"/>
    </location>
</feature>
<dbReference type="InterPro" id="IPR036568">
    <property type="entry name" value="GGCT-like_sf"/>
</dbReference>
<dbReference type="EMBL" id="CP065956">
    <property type="protein sequence ID" value="QSR87658.1"/>
    <property type="molecule type" value="Genomic_DNA"/>
</dbReference>
<dbReference type="CDD" id="cd06661">
    <property type="entry name" value="GGCT_like"/>
    <property type="match status" value="1"/>
</dbReference>
<proteinExistence type="predicted"/>
<gene>
    <name evidence="2" type="ORF">EM20IM_04895</name>
</gene>
<feature type="domain" description="Gamma-glutamylcyclotransferase AIG2-like" evidence="1">
    <location>
        <begin position="117"/>
        <end position="186"/>
    </location>
</feature>
<protein>
    <submittedName>
        <fullName evidence="2">Gamma-glutamylcyclotransferase</fullName>
    </submittedName>
</protein>